<feature type="domain" description="Ku" evidence="15">
    <location>
        <begin position="288"/>
        <end position="442"/>
    </location>
</feature>
<keyword evidence="13" id="KW-0539">Nucleus</keyword>
<dbReference type="InterPro" id="IPR016194">
    <property type="entry name" value="SPOC-like_C_dom_sf"/>
</dbReference>
<dbReference type="GO" id="GO:0005524">
    <property type="term" value="F:ATP binding"/>
    <property type="evidence" value="ECO:0007669"/>
    <property type="project" value="UniProtKB-KW"/>
</dbReference>
<evidence type="ECO:0000256" key="3">
    <source>
        <dbReference type="ARBA" id="ARBA00005240"/>
    </source>
</evidence>
<dbReference type="PANTHER" id="PTHR12604">
    <property type="entry name" value="KU AUTOANTIGEN DNA HELICASE"/>
    <property type="match status" value="1"/>
</dbReference>
<dbReference type="GO" id="GO:0000781">
    <property type="term" value="C:chromosome, telomeric region"/>
    <property type="evidence" value="ECO:0007669"/>
    <property type="project" value="UniProtKB-SubCell"/>
</dbReference>
<keyword evidence="14" id="KW-0175">Coiled coil</keyword>
<dbReference type="Proteomes" id="UP000281549">
    <property type="component" value="Unassembled WGS sequence"/>
</dbReference>
<keyword evidence="9" id="KW-0779">Telomere</keyword>
<keyword evidence="8" id="KW-0067">ATP-binding</keyword>
<dbReference type="GO" id="GO:0000723">
    <property type="term" value="P:telomere maintenance"/>
    <property type="evidence" value="ECO:0007669"/>
    <property type="project" value="InterPro"/>
</dbReference>
<evidence type="ECO:0000256" key="12">
    <source>
        <dbReference type="ARBA" id="ARBA00023204"/>
    </source>
</evidence>
<comment type="subcellular location">
    <subcellularLocation>
        <location evidence="2">Chromosome</location>
        <location evidence="2">Telomere</location>
    </subcellularLocation>
    <subcellularLocation>
        <location evidence="1">Nucleus</location>
    </subcellularLocation>
</comment>
<dbReference type="InterPro" id="IPR036465">
    <property type="entry name" value="vWFA_dom_sf"/>
</dbReference>
<accession>A0A4P9YM15</accession>
<keyword evidence="10" id="KW-0238">DNA-binding</keyword>
<dbReference type="Gene3D" id="3.40.50.410">
    <property type="entry name" value="von Willebrand factor, type A domain"/>
    <property type="match status" value="1"/>
</dbReference>
<dbReference type="GO" id="GO:0042162">
    <property type="term" value="F:telomeric DNA binding"/>
    <property type="evidence" value="ECO:0007669"/>
    <property type="project" value="InterPro"/>
</dbReference>
<evidence type="ECO:0000313" key="17">
    <source>
        <dbReference type="Proteomes" id="UP000281549"/>
    </source>
</evidence>
<dbReference type="GO" id="GO:0003684">
    <property type="term" value="F:damaged DNA binding"/>
    <property type="evidence" value="ECO:0007669"/>
    <property type="project" value="InterPro"/>
</dbReference>
<evidence type="ECO:0000256" key="5">
    <source>
        <dbReference type="ARBA" id="ARBA00022763"/>
    </source>
</evidence>
<keyword evidence="6" id="KW-0378">Hydrolase</keyword>
<evidence type="ECO:0000256" key="8">
    <source>
        <dbReference type="ARBA" id="ARBA00022840"/>
    </source>
</evidence>
<dbReference type="InterPro" id="IPR005161">
    <property type="entry name" value="Ku_N"/>
</dbReference>
<dbReference type="Pfam" id="PF02735">
    <property type="entry name" value="Ku"/>
    <property type="match status" value="1"/>
</dbReference>
<evidence type="ECO:0000256" key="9">
    <source>
        <dbReference type="ARBA" id="ARBA00022895"/>
    </source>
</evidence>
<dbReference type="GO" id="GO:0006303">
    <property type="term" value="P:double-strand break repair via nonhomologous end joining"/>
    <property type="evidence" value="ECO:0007669"/>
    <property type="project" value="InterPro"/>
</dbReference>
<dbReference type="EMBL" id="ML005131">
    <property type="protein sequence ID" value="RKP19971.1"/>
    <property type="molecule type" value="Genomic_DNA"/>
</dbReference>
<evidence type="ECO:0000256" key="13">
    <source>
        <dbReference type="ARBA" id="ARBA00023242"/>
    </source>
</evidence>
<evidence type="ECO:0000259" key="15">
    <source>
        <dbReference type="SMART" id="SM00559"/>
    </source>
</evidence>
<evidence type="ECO:0000256" key="6">
    <source>
        <dbReference type="ARBA" id="ARBA00022801"/>
    </source>
</evidence>
<comment type="similarity">
    <text evidence="3">Belongs to the ku70 family.</text>
</comment>
<reference evidence="17" key="1">
    <citation type="journal article" date="2018" name="Nat. Microbiol.">
        <title>Leveraging single-cell genomics to expand the fungal tree of life.</title>
        <authorList>
            <person name="Ahrendt S.R."/>
            <person name="Quandt C.A."/>
            <person name="Ciobanu D."/>
            <person name="Clum A."/>
            <person name="Salamov A."/>
            <person name="Andreopoulos B."/>
            <person name="Cheng J.F."/>
            <person name="Woyke T."/>
            <person name="Pelin A."/>
            <person name="Henrissat B."/>
            <person name="Reynolds N.K."/>
            <person name="Benny G.L."/>
            <person name="Smith M.E."/>
            <person name="James T.Y."/>
            <person name="Grigoriev I.V."/>
        </authorList>
    </citation>
    <scope>NUCLEOTIDE SEQUENCE [LARGE SCALE GENOMIC DNA]</scope>
    <source>
        <strain evidence="17">CSF55</strain>
    </source>
</reference>
<evidence type="ECO:0000256" key="14">
    <source>
        <dbReference type="SAM" id="Coils"/>
    </source>
</evidence>
<evidence type="ECO:0000256" key="11">
    <source>
        <dbReference type="ARBA" id="ARBA00023172"/>
    </source>
</evidence>
<dbReference type="GO" id="GO:0004386">
    <property type="term" value="F:helicase activity"/>
    <property type="evidence" value="ECO:0007669"/>
    <property type="project" value="UniProtKB-KW"/>
</dbReference>
<keyword evidence="7" id="KW-0347">Helicase</keyword>
<dbReference type="Gene3D" id="4.10.970.10">
    <property type="entry name" value="Ku70, bridge and pillars"/>
    <property type="match status" value="1"/>
</dbReference>
<dbReference type="FunFam" id="2.40.290.10:FF:000001">
    <property type="entry name" value="X-ray repair cross complementing 6"/>
    <property type="match status" value="1"/>
</dbReference>
<evidence type="ECO:0000256" key="4">
    <source>
        <dbReference type="ARBA" id="ARBA00022741"/>
    </source>
</evidence>
<dbReference type="GO" id="GO:0016787">
    <property type="term" value="F:hydrolase activity"/>
    <property type="evidence" value="ECO:0007669"/>
    <property type="project" value="UniProtKB-KW"/>
</dbReference>
<evidence type="ECO:0000256" key="1">
    <source>
        <dbReference type="ARBA" id="ARBA00004123"/>
    </source>
</evidence>
<name>A0A4P9YM15_ROZAC</name>
<keyword evidence="12" id="KW-0234">DNA repair</keyword>
<dbReference type="GO" id="GO:0006310">
    <property type="term" value="P:DNA recombination"/>
    <property type="evidence" value="ECO:0007669"/>
    <property type="project" value="UniProtKB-KW"/>
</dbReference>
<dbReference type="InterPro" id="IPR027388">
    <property type="entry name" value="Ku70_bridge/pillars_dom_sf"/>
</dbReference>
<dbReference type="Pfam" id="PF03731">
    <property type="entry name" value="Ku_N"/>
    <property type="match status" value="1"/>
</dbReference>
<dbReference type="GO" id="GO:0043564">
    <property type="term" value="C:Ku70:Ku80 complex"/>
    <property type="evidence" value="ECO:0007669"/>
    <property type="project" value="InterPro"/>
</dbReference>
<evidence type="ECO:0000256" key="10">
    <source>
        <dbReference type="ARBA" id="ARBA00023125"/>
    </source>
</evidence>
<keyword evidence="4" id="KW-0547">Nucleotide-binding</keyword>
<evidence type="ECO:0000256" key="7">
    <source>
        <dbReference type="ARBA" id="ARBA00022806"/>
    </source>
</evidence>
<organism evidence="16 17">
    <name type="scientific">Rozella allomycis (strain CSF55)</name>
    <dbReference type="NCBI Taxonomy" id="988480"/>
    <lineage>
        <taxon>Eukaryota</taxon>
        <taxon>Fungi</taxon>
        <taxon>Fungi incertae sedis</taxon>
        <taxon>Cryptomycota</taxon>
        <taxon>Cryptomycota incertae sedis</taxon>
        <taxon>Rozella</taxon>
    </lineage>
</organism>
<dbReference type="GO" id="GO:0003690">
    <property type="term" value="F:double-stranded DNA binding"/>
    <property type="evidence" value="ECO:0007669"/>
    <property type="project" value="TreeGrafter"/>
</dbReference>
<dbReference type="SUPFAM" id="SSF53300">
    <property type="entry name" value="vWA-like"/>
    <property type="match status" value="1"/>
</dbReference>
<dbReference type="InterPro" id="IPR006164">
    <property type="entry name" value="DNA_bd_Ku70/Ku80"/>
</dbReference>
<keyword evidence="5" id="KW-0227">DNA damage</keyword>
<evidence type="ECO:0000313" key="16">
    <source>
        <dbReference type="EMBL" id="RKP19971.1"/>
    </source>
</evidence>
<feature type="coiled-coil region" evidence="14">
    <location>
        <begin position="205"/>
        <end position="232"/>
    </location>
</feature>
<gene>
    <name evidence="16" type="ORF">ROZALSC1DRAFT_28485</name>
</gene>
<proteinExistence type="inferred from homology"/>
<dbReference type="PANTHER" id="PTHR12604:SF2">
    <property type="entry name" value="X-RAY REPAIR CROSS-COMPLEMENTING PROTEIN 6"/>
    <property type="match status" value="1"/>
</dbReference>
<dbReference type="InterPro" id="IPR006165">
    <property type="entry name" value="Ku70"/>
</dbReference>
<dbReference type="InterPro" id="IPR047087">
    <property type="entry name" value="KU70_core_dom"/>
</dbReference>
<protein>
    <submittedName>
        <fullName evidence="16">SPOC domain-like protein</fullName>
    </submittedName>
</protein>
<keyword evidence="11" id="KW-0233">DNA recombination</keyword>
<dbReference type="SMART" id="SM00559">
    <property type="entry name" value="Ku78"/>
    <property type="match status" value="1"/>
</dbReference>
<dbReference type="AlphaFoldDB" id="A0A4P9YM15"/>
<sequence length="454" mass="52316">MSNSFFTTWNPSWTGGFSQGNDEDDILEDENAEYQEMQEKGFVLNAIKCARSVLESKIISSENDVVGILLYNTKQTRNVSQFPLIYMFQDMDQPDAQRIMELEKMEKDLENGQLNVTESCEDDQMASYQDLFWICSTIFSQKAHKMGSKRIFLITNEDHPHATNPALQTSALRRAKDLNELGISIELFMFNKANKNFDLNIFYKNVVEEEDIQNAESKFEELMVRIRRKETKKRPLQKILFGLGENFNISLKVFLLFSPARKGNHVYLDSRTNNEVNVMTEYICKDSASNLLPSDIKNYFEYGGEKAIFNKDELLKIKKFGPQTKFLSKGLTLLGFKPKERLKLKYNLKNSYFIYPDDSQVKQSSLFFSHFLDKLEAKGKIAICRYIARDYSKPSIVALLPQKEQFDENGIQIKPPGAHLITLPFADDLRSLPNDSIQKGNLKFLKSISQSRSS</sequence>
<dbReference type="CDD" id="cd00788">
    <property type="entry name" value="KU70"/>
    <property type="match status" value="1"/>
</dbReference>
<dbReference type="SUPFAM" id="SSF100939">
    <property type="entry name" value="SPOC domain-like"/>
    <property type="match status" value="1"/>
</dbReference>
<keyword evidence="9" id="KW-0158">Chromosome</keyword>
<dbReference type="NCBIfam" id="TIGR00578">
    <property type="entry name" value="ku70"/>
    <property type="match status" value="1"/>
</dbReference>
<dbReference type="Gene3D" id="2.40.290.10">
    <property type="match status" value="1"/>
</dbReference>
<evidence type="ECO:0000256" key="2">
    <source>
        <dbReference type="ARBA" id="ARBA00004574"/>
    </source>
</evidence>